<gene>
    <name evidence="1" type="ORF">H8S57_15895</name>
</gene>
<evidence type="ECO:0000313" key="2">
    <source>
        <dbReference type="Proteomes" id="UP000661435"/>
    </source>
</evidence>
<sequence length="66" mass="7282">MIAYGIKLSIDNGLAGDVVLEAKTTALAKHYERDFGAVRLPTFQSSAPRYLIADEAAKRSFFTYLV</sequence>
<dbReference type="RefSeq" id="WP_186908963.1">
    <property type="nucleotide sequence ID" value="NZ_JACOPP010000045.1"/>
</dbReference>
<name>A0A8J6J2R1_9FIRM</name>
<keyword evidence="2" id="KW-1185">Reference proteome</keyword>
<dbReference type="EMBL" id="JACOPP010000045">
    <property type="protein sequence ID" value="MBC5735187.1"/>
    <property type="molecule type" value="Genomic_DNA"/>
</dbReference>
<comment type="caution">
    <text evidence="1">The sequence shown here is derived from an EMBL/GenBank/DDBJ whole genome shotgun (WGS) entry which is preliminary data.</text>
</comment>
<dbReference type="Proteomes" id="UP000661435">
    <property type="component" value="Unassembled WGS sequence"/>
</dbReference>
<protein>
    <submittedName>
        <fullName evidence="1">Uncharacterized protein</fullName>
    </submittedName>
</protein>
<organism evidence="1 2">
    <name type="scientific">Lawsonibacter hominis</name>
    <dbReference type="NCBI Taxonomy" id="2763053"/>
    <lineage>
        <taxon>Bacteria</taxon>
        <taxon>Bacillati</taxon>
        <taxon>Bacillota</taxon>
        <taxon>Clostridia</taxon>
        <taxon>Eubacteriales</taxon>
        <taxon>Oscillospiraceae</taxon>
        <taxon>Lawsonibacter</taxon>
    </lineage>
</organism>
<reference evidence="1" key="1">
    <citation type="submission" date="2020-08" db="EMBL/GenBank/DDBJ databases">
        <title>Genome public.</title>
        <authorList>
            <person name="Liu C."/>
            <person name="Sun Q."/>
        </authorList>
    </citation>
    <scope>NUCLEOTIDE SEQUENCE</scope>
    <source>
        <strain evidence="1">NSJ-51</strain>
    </source>
</reference>
<accession>A0A8J6J2R1</accession>
<proteinExistence type="predicted"/>
<dbReference type="AlphaFoldDB" id="A0A8J6J2R1"/>
<evidence type="ECO:0000313" key="1">
    <source>
        <dbReference type="EMBL" id="MBC5735187.1"/>
    </source>
</evidence>